<evidence type="ECO:0000256" key="4">
    <source>
        <dbReference type="ARBA" id="ARBA00022490"/>
    </source>
</evidence>
<dbReference type="InterPro" id="IPR053926">
    <property type="entry name" value="RecX_HTH_1st"/>
</dbReference>
<dbReference type="EMBL" id="AAOF01000017">
    <property type="protein sequence ID" value="EAR20712.1"/>
    <property type="molecule type" value="Genomic_DNA"/>
</dbReference>
<dbReference type="Pfam" id="PF21982">
    <property type="entry name" value="RecX_HTH1"/>
    <property type="match status" value="1"/>
</dbReference>
<comment type="function">
    <text evidence="5">Modulates RecA activity.</text>
</comment>
<comment type="similarity">
    <text evidence="2 5">Belongs to the RecX family.</text>
</comment>
<evidence type="ECO:0000313" key="10">
    <source>
        <dbReference type="Proteomes" id="UP000003374"/>
    </source>
</evidence>
<comment type="subcellular location">
    <subcellularLocation>
        <location evidence="1 5">Cytoplasm</location>
    </subcellularLocation>
</comment>
<evidence type="ECO:0000259" key="7">
    <source>
        <dbReference type="Pfam" id="PF21981"/>
    </source>
</evidence>
<keyword evidence="10" id="KW-1185">Reference proteome</keyword>
<dbReference type="RefSeq" id="WP_005003094.1">
    <property type="nucleotide sequence ID" value="NZ_CH672427.1"/>
</dbReference>
<dbReference type="InterPro" id="IPR003783">
    <property type="entry name" value="Regulatory_RecX"/>
</dbReference>
<protein>
    <recommendedName>
        <fullName evidence="3 5">Regulatory protein RecX</fullName>
    </recommendedName>
</protein>
<dbReference type="PANTHER" id="PTHR33602">
    <property type="entry name" value="REGULATORY PROTEIN RECX FAMILY PROTEIN"/>
    <property type="match status" value="1"/>
</dbReference>
<dbReference type="HOGENOM" id="CLU_066607_3_2_6"/>
<comment type="caution">
    <text evidence="9">The sequence shown here is derived from an EMBL/GenBank/DDBJ whole genome shotgun (WGS) entry which is preliminary data.</text>
</comment>
<dbReference type="PANTHER" id="PTHR33602:SF1">
    <property type="entry name" value="REGULATORY PROTEIN RECX FAMILY PROTEIN"/>
    <property type="match status" value="1"/>
</dbReference>
<dbReference type="InterPro" id="IPR053924">
    <property type="entry name" value="RecX_HTH_2nd"/>
</dbReference>
<organism evidence="9 10">
    <name type="scientific">Nitrococcus mobilis Nb-231</name>
    <dbReference type="NCBI Taxonomy" id="314278"/>
    <lineage>
        <taxon>Bacteria</taxon>
        <taxon>Pseudomonadati</taxon>
        <taxon>Pseudomonadota</taxon>
        <taxon>Gammaproteobacteria</taxon>
        <taxon>Chromatiales</taxon>
        <taxon>Ectothiorhodospiraceae</taxon>
        <taxon>Nitrococcus</taxon>
    </lineage>
</organism>
<dbReference type="GO" id="GO:0005737">
    <property type="term" value="C:cytoplasm"/>
    <property type="evidence" value="ECO:0007669"/>
    <property type="project" value="UniProtKB-SubCell"/>
</dbReference>
<dbReference type="AlphaFoldDB" id="A4BU38"/>
<name>A4BU38_9GAMM</name>
<sequence>MPDEQMRQAARASARRLLSRREHSAYELTHKLRQRGYALPLVEAVVAELARGGWVSDARYAAALVHERRSRGYGPLRIRAELSQHGVDAALVESHLQCNDAEWIRLAQRHCVRRFGDPSSASLKEQQRRFRFLLNRGFTRDQIRMALQDIGARANDRSCTIG</sequence>
<dbReference type="GO" id="GO:0006282">
    <property type="term" value="P:regulation of DNA repair"/>
    <property type="evidence" value="ECO:0007669"/>
    <property type="project" value="UniProtKB-UniRule"/>
</dbReference>
<keyword evidence="4 5" id="KW-0963">Cytoplasm</keyword>
<feature type="domain" description="RecX third three-helical" evidence="7">
    <location>
        <begin position="105"/>
        <end position="147"/>
    </location>
</feature>
<evidence type="ECO:0000259" key="8">
    <source>
        <dbReference type="Pfam" id="PF21982"/>
    </source>
</evidence>
<dbReference type="STRING" id="314278.NB231_12516"/>
<dbReference type="Gene3D" id="1.10.10.10">
    <property type="entry name" value="Winged helix-like DNA-binding domain superfamily/Winged helix DNA-binding domain"/>
    <property type="match status" value="3"/>
</dbReference>
<gene>
    <name evidence="5" type="primary">recX</name>
    <name evidence="9" type="ORF">NB231_12516</name>
</gene>
<accession>A4BU38</accession>
<dbReference type="InterPro" id="IPR036388">
    <property type="entry name" value="WH-like_DNA-bd_sf"/>
</dbReference>
<dbReference type="Pfam" id="PF02631">
    <property type="entry name" value="RecX_HTH2"/>
    <property type="match status" value="1"/>
</dbReference>
<evidence type="ECO:0000256" key="1">
    <source>
        <dbReference type="ARBA" id="ARBA00004496"/>
    </source>
</evidence>
<dbReference type="Proteomes" id="UP000003374">
    <property type="component" value="Unassembled WGS sequence"/>
</dbReference>
<evidence type="ECO:0000259" key="6">
    <source>
        <dbReference type="Pfam" id="PF02631"/>
    </source>
</evidence>
<feature type="domain" description="RecX first three-helical" evidence="8">
    <location>
        <begin position="10"/>
        <end position="49"/>
    </location>
</feature>
<proteinExistence type="inferred from homology"/>
<dbReference type="Pfam" id="PF21981">
    <property type="entry name" value="RecX_HTH3"/>
    <property type="match status" value="1"/>
</dbReference>
<feature type="domain" description="RecX second three-helical" evidence="6">
    <location>
        <begin position="56"/>
        <end position="94"/>
    </location>
</feature>
<evidence type="ECO:0000256" key="5">
    <source>
        <dbReference type="HAMAP-Rule" id="MF_01114"/>
    </source>
</evidence>
<reference evidence="9 10" key="1">
    <citation type="submission" date="2006-02" db="EMBL/GenBank/DDBJ databases">
        <authorList>
            <person name="Waterbury J."/>
            <person name="Ferriera S."/>
            <person name="Johnson J."/>
            <person name="Kravitz S."/>
            <person name="Halpern A."/>
            <person name="Remington K."/>
            <person name="Beeson K."/>
            <person name="Tran B."/>
            <person name="Rogers Y.-H."/>
            <person name="Friedman R."/>
            <person name="Venter J.C."/>
        </authorList>
    </citation>
    <scope>NUCLEOTIDE SEQUENCE [LARGE SCALE GENOMIC DNA]</scope>
    <source>
        <strain evidence="9 10">Nb-231</strain>
    </source>
</reference>
<dbReference type="InterPro" id="IPR053925">
    <property type="entry name" value="RecX_HTH_3rd"/>
</dbReference>
<evidence type="ECO:0000256" key="2">
    <source>
        <dbReference type="ARBA" id="ARBA00009695"/>
    </source>
</evidence>
<evidence type="ECO:0000256" key="3">
    <source>
        <dbReference type="ARBA" id="ARBA00018111"/>
    </source>
</evidence>
<evidence type="ECO:0000313" key="9">
    <source>
        <dbReference type="EMBL" id="EAR20712.1"/>
    </source>
</evidence>
<dbReference type="OrthoDB" id="7066780at2"/>
<dbReference type="HAMAP" id="MF_01114">
    <property type="entry name" value="RecX"/>
    <property type="match status" value="1"/>
</dbReference>
<dbReference type="eggNOG" id="COG2137">
    <property type="taxonomic scope" value="Bacteria"/>
</dbReference>